<accession>A0A1J1H5G5</accession>
<dbReference type="KEGG" id="prel:PRELSG_0822100"/>
<reference evidence="3 4" key="1">
    <citation type="submission" date="2015-04" db="EMBL/GenBank/DDBJ databases">
        <authorList>
            <consortium name="Pathogen Informatics"/>
        </authorList>
    </citation>
    <scope>NUCLEOTIDE SEQUENCE [LARGE SCALE GENOMIC DNA]</scope>
    <source>
        <strain evidence="3 4">SGS1</strain>
    </source>
</reference>
<feature type="coiled-coil region" evidence="1">
    <location>
        <begin position="493"/>
        <end position="548"/>
    </location>
</feature>
<feature type="region of interest" description="Disordered" evidence="2">
    <location>
        <begin position="365"/>
        <end position="406"/>
    </location>
</feature>
<sequence>MKNLNIISNKIVEERVREYCRKIEENKLKNVKATIRIDKNKININNRKKLYTEKLRNEEIERNNNILKKKLEGINRREKKTIEQIRQISVQKMNTNKKNFLFENIKRAKIKKENKKTNHVNDISVKNLKKKIVYKGYIDDSKKNYKFYTEMKVDEGSNLSILSLNLKNKKVKKLLYNKEKHHELLNKLNTYEEIAKNTTLNDEESVDKIQRFILNKKKNEKKENEKPLRIKHRVMLENIEKTCDFYIKKYFNDDLEDSNFTMETNKVQGSIGSQNNDLLYLKKKKNSFLLMKNEILYKSKINEAQALLIFQKIKEKLRKNQFFLKSSANLGSFCTENNSTNYKKDLTGSNLIQNHVSKIKREDKKLQRNVSKNELKKRSTQTSYKNKTSEKEKENNLDKSNFNEGREKDIVNEEREDKDIKNKVENNLDKENLENGNIEMNLEENEVQNELNKETSKIKLNYDTMENNLNNDILEIDIDKDKIEIKSDKNSQNGKLENELEKSNIVNSILEDENMKYGKIEDDEIYDNKIEENKIENVILKNNEVENNEVYDNKIEENKIEDSKIEDNTVENNKVNDDKEDNIEEYNKVNDDKLEDSKLEDNKVEDDKVEDDKLEDSKLEDSKVKDDKVEYSKLEDDKVEYSKLEDSKVEDDKVREDKVENVEEIIPENGLEKNNLDKYVSKDN</sequence>
<dbReference type="AlphaFoldDB" id="A0A1J1H5G5"/>
<feature type="region of interest" description="Disordered" evidence="2">
    <location>
        <begin position="566"/>
        <end position="655"/>
    </location>
</feature>
<dbReference type="Gene3D" id="2.160.10.20">
    <property type="entry name" value="Insect antifreeze protein"/>
    <property type="match status" value="1"/>
</dbReference>
<feature type="compositionally biased region" description="Basic and acidic residues" evidence="2">
    <location>
        <begin position="615"/>
        <end position="655"/>
    </location>
</feature>
<keyword evidence="4" id="KW-1185">Reference proteome</keyword>
<evidence type="ECO:0000256" key="2">
    <source>
        <dbReference type="SAM" id="MobiDB-lite"/>
    </source>
</evidence>
<dbReference type="EMBL" id="LN835303">
    <property type="protein sequence ID" value="CRG99795.1"/>
    <property type="molecule type" value="Genomic_DNA"/>
</dbReference>
<proteinExistence type="predicted"/>
<feature type="compositionally biased region" description="Basic and acidic residues" evidence="2">
    <location>
        <begin position="585"/>
        <end position="606"/>
    </location>
</feature>
<gene>
    <name evidence="3" type="ORF">PRELSG_0822100</name>
</gene>
<dbReference type="VEuPathDB" id="PlasmoDB:PRELSG_0822100"/>
<dbReference type="OrthoDB" id="378788at2759"/>
<name>A0A1J1H5G5_PLARL</name>
<feature type="compositionally biased region" description="Basic and acidic residues" evidence="2">
    <location>
        <begin position="387"/>
        <end position="397"/>
    </location>
</feature>
<evidence type="ECO:0000256" key="1">
    <source>
        <dbReference type="SAM" id="Coils"/>
    </source>
</evidence>
<evidence type="ECO:0000313" key="4">
    <source>
        <dbReference type="Proteomes" id="UP000220158"/>
    </source>
</evidence>
<dbReference type="RefSeq" id="XP_028532800.1">
    <property type="nucleotide sequence ID" value="XM_028676296.1"/>
</dbReference>
<feature type="coiled-coil region" evidence="1">
    <location>
        <begin position="421"/>
        <end position="453"/>
    </location>
</feature>
<feature type="compositionally biased region" description="Basic and acidic residues" evidence="2">
    <location>
        <begin position="365"/>
        <end position="377"/>
    </location>
</feature>
<organism evidence="3 4">
    <name type="scientific">Plasmodium relictum</name>
    <dbReference type="NCBI Taxonomy" id="85471"/>
    <lineage>
        <taxon>Eukaryota</taxon>
        <taxon>Sar</taxon>
        <taxon>Alveolata</taxon>
        <taxon>Apicomplexa</taxon>
        <taxon>Aconoidasida</taxon>
        <taxon>Haemosporida</taxon>
        <taxon>Plasmodiidae</taxon>
        <taxon>Plasmodium</taxon>
        <taxon>Plasmodium (Haemamoeba)</taxon>
    </lineage>
</organism>
<dbReference type="GeneID" id="39735897"/>
<keyword evidence="1" id="KW-0175">Coiled coil</keyword>
<protein>
    <submittedName>
        <fullName evidence="3">Uncharacterized protein</fullName>
    </submittedName>
</protein>
<evidence type="ECO:0000313" key="3">
    <source>
        <dbReference type="EMBL" id="CRG99795.1"/>
    </source>
</evidence>
<dbReference type="Proteomes" id="UP000220158">
    <property type="component" value="Chromosome 8"/>
</dbReference>
<dbReference type="OMA" id="FCTENNS"/>